<proteinExistence type="predicted"/>
<name>A0A5D2FIM8_GOSDA</name>
<accession>A0A5D2FIM8</accession>
<keyword evidence="1" id="KW-0732">Signal</keyword>
<gene>
    <name evidence="2" type="ORF">ES288_A08G110100v1</name>
</gene>
<evidence type="ECO:0000256" key="1">
    <source>
        <dbReference type="SAM" id="SignalP"/>
    </source>
</evidence>
<dbReference type="EMBL" id="CM017695">
    <property type="protein sequence ID" value="TYH05804.1"/>
    <property type="molecule type" value="Genomic_DNA"/>
</dbReference>
<evidence type="ECO:0008006" key="4">
    <source>
        <dbReference type="Google" id="ProtNLM"/>
    </source>
</evidence>
<sequence>MAPMTDLSILVLWHFLMTVFESPTSFILFNPIRIPNFTACNPAYASAMNGVAVSECMTAFDAKISPSSFRTSKPVADLDD</sequence>
<feature type="signal peptide" evidence="1">
    <location>
        <begin position="1"/>
        <end position="21"/>
    </location>
</feature>
<evidence type="ECO:0000313" key="2">
    <source>
        <dbReference type="EMBL" id="TYH05804.1"/>
    </source>
</evidence>
<dbReference type="AlphaFoldDB" id="A0A5D2FIM8"/>
<organism evidence="2 3">
    <name type="scientific">Gossypium darwinii</name>
    <name type="common">Darwin's cotton</name>
    <name type="synonym">Gossypium barbadense var. darwinii</name>
    <dbReference type="NCBI Taxonomy" id="34276"/>
    <lineage>
        <taxon>Eukaryota</taxon>
        <taxon>Viridiplantae</taxon>
        <taxon>Streptophyta</taxon>
        <taxon>Embryophyta</taxon>
        <taxon>Tracheophyta</taxon>
        <taxon>Spermatophyta</taxon>
        <taxon>Magnoliopsida</taxon>
        <taxon>eudicotyledons</taxon>
        <taxon>Gunneridae</taxon>
        <taxon>Pentapetalae</taxon>
        <taxon>rosids</taxon>
        <taxon>malvids</taxon>
        <taxon>Malvales</taxon>
        <taxon>Malvaceae</taxon>
        <taxon>Malvoideae</taxon>
        <taxon>Gossypium</taxon>
    </lineage>
</organism>
<evidence type="ECO:0000313" key="3">
    <source>
        <dbReference type="Proteomes" id="UP000323506"/>
    </source>
</evidence>
<protein>
    <recommendedName>
        <fullName evidence="4">Secreted protein</fullName>
    </recommendedName>
</protein>
<keyword evidence="3" id="KW-1185">Reference proteome</keyword>
<reference evidence="2 3" key="1">
    <citation type="submission" date="2019-06" db="EMBL/GenBank/DDBJ databases">
        <title>WGS assembly of Gossypium darwinii.</title>
        <authorList>
            <person name="Chen Z.J."/>
            <person name="Sreedasyam A."/>
            <person name="Ando A."/>
            <person name="Song Q."/>
            <person name="De L."/>
            <person name="Hulse-Kemp A."/>
            <person name="Ding M."/>
            <person name="Ye W."/>
            <person name="Kirkbride R."/>
            <person name="Jenkins J."/>
            <person name="Plott C."/>
            <person name="Lovell J."/>
            <person name="Lin Y.-M."/>
            <person name="Vaughn R."/>
            <person name="Liu B."/>
            <person name="Li W."/>
            <person name="Simpson S."/>
            <person name="Scheffler B."/>
            <person name="Saski C."/>
            <person name="Grover C."/>
            <person name="Hu G."/>
            <person name="Conover J."/>
            <person name="Carlson J."/>
            <person name="Shu S."/>
            <person name="Boston L."/>
            <person name="Williams M."/>
            <person name="Peterson D."/>
            <person name="Mcgee K."/>
            <person name="Jones D."/>
            <person name="Wendel J."/>
            <person name="Stelly D."/>
            <person name="Grimwood J."/>
            <person name="Schmutz J."/>
        </authorList>
    </citation>
    <scope>NUCLEOTIDE SEQUENCE [LARGE SCALE GENOMIC DNA]</scope>
    <source>
        <strain evidence="2">1808015.09</strain>
    </source>
</reference>
<dbReference type="Proteomes" id="UP000323506">
    <property type="component" value="Chromosome A08"/>
</dbReference>
<feature type="chain" id="PRO_5022679575" description="Secreted protein" evidence="1">
    <location>
        <begin position="22"/>
        <end position="80"/>
    </location>
</feature>